<accession>A0A1M5SDX0</accession>
<dbReference type="RefSeq" id="WP_072902297.1">
    <property type="nucleotide sequence ID" value="NZ_FQXB01000006.1"/>
</dbReference>
<dbReference type="OrthoDB" id="3218408at2"/>
<evidence type="ECO:0000313" key="4">
    <source>
        <dbReference type="EMBL" id="SHH36478.1"/>
    </source>
</evidence>
<dbReference type="EMBL" id="FQXB01000006">
    <property type="protein sequence ID" value="SHH36478.1"/>
    <property type="molecule type" value="Genomic_DNA"/>
</dbReference>
<dbReference type="STRING" id="1508389.SAMN05444003_2908"/>
<dbReference type="PROSITE" id="PS50977">
    <property type="entry name" value="HTH_TETR_2"/>
    <property type="match status" value="1"/>
</dbReference>
<sequence>MIDRNTPVLSRDDPDAPPLVGNIKVTQQDWLNIARDVLVHDGVGELKILSLAEKLSVSRSSFYWYFENRSELLDALLTEWETRNSQSIIRHCELPADTIVDAACNFFRCFVDESLFDSRLDFAVREWARRDMSVRDRIDQADARRLAAITAMYARHGFAPDAADARARVLYFMQLGYHALDVRETMETRMARLPQFLECFTGVVPTDEVIVEFSKFAMAQEAAA</sequence>
<reference evidence="4 5" key="1">
    <citation type="submission" date="2016-11" db="EMBL/GenBank/DDBJ databases">
        <authorList>
            <person name="Jaros S."/>
            <person name="Januszkiewicz K."/>
            <person name="Wedrychowicz H."/>
        </authorList>
    </citation>
    <scope>NUCLEOTIDE SEQUENCE [LARGE SCALE GENOMIC DNA]</scope>
    <source>
        <strain evidence="4 5">DSM 28715</strain>
    </source>
</reference>
<feature type="domain" description="HTH tetR-type" evidence="3">
    <location>
        <begin position="24"/>
        <end position="84"/>
    </location>
</feature>
<protein>
    <submittedName>
        <fullName evidence="4">Transcriptional regulator, TetR family</fullName>
    </submittedName>
</protein>
<evidence type="ECO:0000259" key="3">
    <source>
        <dbReference type="PROSITE" id="PS50977"/>
    </source>
</evidence>
<evidence type="ECO:0000256" key="1">
    <source>
        <dbReference type="ARBA" id="ARBA00023125"/>
    </source>
</evidence>
<dbReference type="Pfam" id="PF00440">
    <property type="entry name" value="TetR_N"/>
    <property type="match status" value="1"/>
</dbReference>
<keyword evidence="1 2" id="KW-0238">DNA-binding</keyword>
<organism evidence="4 5">
    <name type="scientific">Cognatiyoonia sediminum</name>
    <dbReference type="NCBI Taxonomy" id="1508389"/>
    <lineage>
        <taxon>Bacteria</taxon>
        <taxon>Pseudomonadati</taxon>
        <taxon>Pseudomonadota</taxon>
        <taxon>Alphaproteobacteria</taxon>
        <taxon>Rhodobacterales</taxon>
        <taxon>Paracoccaceae</taxon>
        <taxon>Cognatiyoonia</taxon>
    </lineage>
</organism>
<proteinExistence type="predicted"/>
<dbReference type="AlphaFoldDB" id="A0A1M5SDX0"/>
<dbReference type="Proteomes" id="UP000184074">
    <property type="component" value="Unassembled WGS sequence"/>
</dbReference>
<dbReference type="SUPFAM" id="SSF46689">
    <property type="entry name" value="Homeodomain-like"/>
    <property type="match status" value="1"/>
</dbReference>
<name>A0A1M5SDX0_9RHOB</name>
<dbReference type="GO" id="GO:0003677">
    <property type="term" value="F:DNA binding"/>
    <property type="evidence" value="ECO:0007669"/>
    <property type="project" value="UniProtKB-UniRule"/>
</dbReference>
<evidence type="ECO:0000256" key="2">
    <source>
        <dbReference type="PROSITE-ProRule" id="PRU00335"/>
    </source>
</evidence>
<gene>
    <name evidence="4" type="ORF">SAMN05444003_2908</name>
</gene>
<dbReference type="InterPro" id="IPR009057">
    <property type="entry name" value="Homeodomain-like_sf"/>
</dbReference>
<feature type="DNA-binding region" description="H-T-H motif" evidence="2">
    <location>
        <begin position="47"/>
        <end position="66"/>
    </location>
</feature>
<dbReference type="InterPro" id="IPR001647">
    <property type="entry name" value="HTH_TetR"/>
</dbReference>
<evidence type="ECO:0000313" key="5">
    <source>
        <dbReference type="Proteomes" id="UP000184074"/>
    </source>
</evidence>
<dbReference type="Gene3D" id="1.10.357.10">
    <property type="entry name" value="Tetracycline Repressor, domain 2"/>
    <property type="match status" value="1"/>
</dbReference>
<keyword evidence="5" id="KW-1185">Reference proteome</keyword>